<proteinExistence type="inferred from homology"/>
<keyword evidence="3 4" id="KW-0378">Hydrolase</keyword>
<keyword evidence="8" id="KW-1185">Reference proteome</keyword>
<dbReference type="InterPro" id="IPR029058">
    <property type="entry name" value="AB_hydrolase_fold"/>
</dbReference>
<dbReference type="InterPro" id="IPR019826">
    <property type="entry name" value="Carboxylesterase_B_AS"/>
</dbReference>
<evidence type="ECO:0000256" key="1">
    <source>
        <dbReference type="ARBA" id="ARBA00005964"/>
    </source>
</evidence>
<keyword evidence="4" id="KW-0732">Signal</keyword>
<evidence type="ECO:0000313" key="8">
    <source>
        <dbReference type="Proteomes" id="UP000559027"/>
    </source>
</evidence>
<evidence type="ECO:0000256" key="4">
    <source>
        <dbReference type="RuleBase" id="RU361235"/>
    </source>
</evidence>
<dbReference type="InterPro" id="IPR019819">
    <property type="entry name" value="Carboxylesterase_B_CS"/>
</dbReference>
<dbReference type="OrthoDB" id="408631at2759"/>
<dbReference type="PROSITE" id="PS00122">
    <property type="entry name" value="CARBOXYLESTERASE_B_1"/>
    <property type="match status" value="1"/>
</dbReference>
<comment type="caution">
    <text evidence="7">The sequence shown here is derived from an EMBL/GenBank/DDBJ whole genome shotgun (WGS) entry which is preliminary data.</text>
</comment>
<evidence type="ECO:0000256" key="5">
    <source>
        <dbReference type="SAM" id="MobiDB-lite"/>
    </source>
</evidence>
<feature type="domain" description="Carboxylesterase type B" evidence="6">
    <location>
        <begin position="22"/>
        <end position="490"/>
    </location>
</feature>
<dbReference type="GO" id="GO:0016787">
    <property type="term" value="F:hydrolase activity"/>
    <property type="evidence" value="ECO:0007669"/>
    <property type="project" value="UniProtKB-KW"/>
</dbReference>
<accession>A0A8H5G9X9</accession>
<dbReference type="PANTHER" id="PTHR11559">
    <property type="entry name" value="CARBOXYLESTERASE"/>
    <property type="match status" value="1"/>
</dbReference>
<dbReference type="EMBL" id="JAACJO010000003">
    <property type="protein sequence ID" value="KAF5361006.1"/>
    <property type="molecule type" value="Genomic_DNA"/>
</dbReference>
<dbReference type="Gene3D" id="3.40.50.1820">
    <property type="entry name" value="alpha/beta hydrolase"/>
    <property type="match status" value="1"/>
</dbReference>
<dbReference type="PROSITE" id="PS00941">
    <property type="entry name" value="CARBOXYLESTERASE_B_2"/>
    <property type="match status" value="1"/>
</dbReference>
<dbReference type="Pfam" id="PF00135">
    <property type="entry name" value="COesterase"/>
    <property type="match status" value="1"/>
</dbReference>
<comment type="similarity">
    <text evidence="1 4">Belongs to the type-B carboxylesterase/lipase family.</text>
</comment>
<dbReference type="InterPro" id="IPR002018">
    <property type="entry name" value="CarbesteraseB"/>
</dbReference>
<comment type="similarity">
    <text evidence="2">Belongs to the 'GDXG' lipolytic enzyme family.</text>
</comment>
<sequence>MWYPLALILSLTLVTLAAKPRPIVDLGYAQYEGSLSNNTGNLEFLGIRFAAPPTGALRWRAPQAPKTAPGIQRADTPPNRCWSADDGKQPETPFPVNSNSKLTKRAVPGFSEDCLFLNVVTPASGNGNLPVLVWIHGGGYISGSASGFTGADPFDGDDLVRDAGGGVVAVIIQYRLGVFGFLPGQKVRDGGVLNAGLLDQQFALQWVQRHISKFGGDPSRVTIWGESAGAGSVMQQVLANDGNTQPPLFRAAIQLFATVVNGTKCGAAHDALDCLRKADVDTLQQLNTQINADGFFGTFTFVPVVDGHFIVKRPTELMREGKVNGEALLAVTNAFEGTPFVDARTANTVQIPNYLANLFPEFGDAQVTAGTAQYANMGTPLQQAVAIMGESIFICPTYFMLRAFRNKAFKGEFAVPPAGHGEDVIYYFPNMNAGVFPPFNNTIFINNFAQSFLNFAISLDPNVKWDPANTVPQWSKWSEERRVEMLFNKTDANVPVFRSITTADGLIERCNFWESVGALSGQ</sequence>
<feature type="chain" id="PRO_5034824582" description="Carboxylic ester hydrolase" evidence="4">
    <location>
        <begin position="18"/>
        <end position="522"/>
    </location>
</feature>
<dbReference type="Proteomes" id="UP000559027">
    <property type="component" value="Unassembled WGS sequence"/>
</dbReference>
<dbReference type="PROSITE" id="PS01173">
    <property type="entry name" value="LIPASE_GDXG_HIS"/>
    <property type="match status" value="1"/>
</dbReference>
<evidence type="ECO:0000259" key="6">
    <source>
        <dbReference type="Pfam" id="PF00135"/>
    </source>
</evidence>
<dbReference type="InterPro" id="IPR050309">
    <property type="entry name" value="Type-B_Carboxylest/Lipase"/>
</dbReference>
<dbReference type="InterPro" id="IPR002168">
    <property type="entry name" value="Lipase_GDXG_HIS_AS"/>
</dbReference>
<dbReference type="AlphaFoldDB" id="A0A8H5G9X9"/>
<dbReference type="SUPFAM" id="SSF53474">
    <property type="entry name" value="alpha/beta-Hydrolases"/>
    <property type="match status" value="1"/>
</dbReference>
<name>A0A8H5G9X9_9AGAR</name>
<protein>
    <recommendedName>
        <fullName evidence="4">Carboxylic ester hydrolase</fullName>
        <ecNumber evidence="4">3.1.1.-</ecNumber>
    </recommendedName>
</protein>
<feature type="signal peptide" evidence="4">
    <location>
        <begin position="1"/>
        <end position="17"/>
    </location>
</feature>
<feature type="region of interest" description="Disordered" evidence="5">
    <location>
        <begin position="63"/>
        <end position="99"/>
    </location>
</feature>
<organism evidence="7 8">
    <name type="scientific">Leucocoprinus leucothites</name>
    <dbReference type="NCBI Taxonomy" id="201217"/>
    <lineage>
        <taxon>Eukaryota</taxon>
        <taxon>Fungi</taxon>
        <taxon>Dikarya</taxon>
        <taxon>Basidiomycota</taxon>
        <taxon>Agaricomycotina</taxon>
        <taxon>Agaricomycetes</taxon>
        <taxon>Agaricomycetidae</taxon>
        <taxon>Agaricales</taxon>
        <taxon>Agaricineae</taxon>
        <taxon>Agaricaceae</taxon>
        <taxon>Leucocoprinus</taxon>
    </lineage>
</organism>
<reference evidence="7 8" key="1">
    <citation type="journal article" date="2020" name="ISME J.">
        <title>Uncovering the hidden diversity of litter-decomposition mechanisms in mushroom-forming fungi.</title>
        <authorList>
            <person name="Floudas D."/>
            <person name="Bentzer J."/>
            <person name="Ahren D."/>
            <person name="Johansson T."/>
            <person name="Persson P."/>
            <person name="Tunlid A."/>
        </authorList>
    </citation>
    <scope>NUCLEOTIDE SEQUENCE [LARGE SCALE GENOMIC DNA]</scope>
    <source>
        <strain evidence="7 8">CBS 146.42</strain>
    </source>
</reference>
<evidence type="ECO:0000256" key="3">
    <source>
        <dbReference type="ARBA" id="ARBA00022801"/>
    </source>
</evidence>
<evidence type="ECO:0000256" key="2">
    <source>
        <dbReference type="ARBA" id="ARBA00010515"/>
    </source>
</evidence>
<evidence type="ECO:0000313" key="7">
    <source>
        <dbReference type="EMBL" id="KAF5361006.1"/>
    </source>
</evidence>
<gene>
    <name evidence="7" type="ORF">D9756_005124</name>
</gene>
<dbReference type="EC" id="3.1.1.-" evidence="4"/>